<evidence type="ECO:0000259" key="3">
    <source>
        <dbReference type="Pfam" id="PF17921"/>
    </source>
</evidence>
<dbReference type="Pfam" id="PF17919">
    <property type="entry name" value="RT_RNaseH_2"/>
    <property type="match status" value="1"/>
</dbReference>
<dbReference type="Pfam" id="PF17921">
    <property type="entry name" value="Integrase_H2C2"/>
    <property type="match status" value="1"/>
</dbReference>
<protein>
    <submittedName>
        <fullName evidence="4">Uncharacterized protein K02A2.6</fullName>
    </submittedName>
</protein>
<evidence type="ECO:0000313" key="4">
    <source>
        <dbReference type="EMBL" id="PFX22068.1"/>
    </source>
</evidence>
<dbReference type="Gene3D" id="3.10.20.370">
    <property type="match status" value="1"/>
</dbReference>
<dbReference type="FunFam" id="3.10.20.370:FF:000001">
    <property type="entry name" value="Retrovirus-related Pol polyprotein from transposon 17.6-like protein"/>
    <property type="match status" value="1"/>
</dbReference>
<sequence>MATLAQPLNRLLVENIPWKWSKQCQEAFQKLKGFLQSAPLLAHYDPKKPVRLAVDSSSFGLGAALSHISEDGEEKPIAFASRTLSSTEQNYSMIEKKALAIIFGVKKFHQYLFGRRFTLLTDHKPLTYILGPKRGIPVLAASRLQRWSIRMAAYTYDIEYRASKNHGNADALSRLPRKTIKEADERSIEGDQVNKVRIEGTPVTATRIRVATRTDPVLSRVLHYVLHGWPAEENTPEELRFYRAKREEFTVEDGCLLRGTRVVIPSRYRQEVLSELHFNHPGMVRMKSLARLHVWWPNLDGDIEQTVRDCNDCQANRCRAPFKVVNPWIWPTRPWQRLHVDFAGPFNGGMFLIVADAKSKWIEVIQMSSTSACATIGALRGLFATQGLLEEIVADKLNVQFGHAMRVIKNEPGTQTQKLARFLLSYRTTPHTATGCPPAEILMGRRLRTRLELLRPDLSAQMEQKSSRINPMVRRGFEIGEPVMVKDYRNRGSAWTKGVVQDRLGPVTYRVKVEKLLWKRHVDQFRELASSKVADVEPNSCELPEIDLPEKEDASVCSKSRPIAPITVYAE</sequence>
<accession>A0A2B4S0H6</accession>
<reference evidence="5" key="1">
    <citation type="journal article" date="2017" name="bioRxiv">
        <title>Comparative analysis of the genomes of Stylophora pistillata and Acropora digitifera provides evidence for extensive differences between species of corals.</title>
        <authorList>
            <person name="Voolstra C.R."/>
            <person name="Li Y."/>
            <person name="Liew Y.J."/>
            <person name="Baumgarten S."/>
            <person name="Zoccola D."/>
            <person name="Flot J.-F."/>
            <person name="Tambutte S."/>
            <person name="Allemand D."/>
            <person name="Aranda M."/>
        </authorList>
    </citation>
    <scope>NUCLEOTIDE SEQUENCE [LARGE SCALE GENOMIC DNA]</scope>
</reference>
<dbReference type="FunFam" id="1.10.340.70:FF:000003">
    <property type="entry name" value="Protein CBG25708"/>
    <property type="match status" value="1"/>
</dbReference>
<proteinExistence type="predicted"/>
<dbReference type="GO" id="GO:0003676">
    <property type="term" value="F:nucleic acid binding"/>
    <property type="evidence" value="ECO:0007669"/>
    <property type="project" value="InterPro"/>
</dbReference>
<comment type="caution">
    <text evidence="4">The sequence shown here is derived from an EMBL/GenBank/DDBJ whole genome shotgun (WGS) entry which is preliminary data.</text>
</comment>
<dbReference type="InterPro" id="IPR043128">
    <property type="entry name" value="Rev_trsase/Diguanyl_cyclase"/>
</dbReference>
<gene>
    <name evidence="4" type="primary">K02A2.6</name>
    <name evidence="4" type="ORF">AWC38_SpisGene13419</name>
</gene>
<name>A0A2B4S0H6_STYPI</name>
<keyword evidence="1" id="KW-0511">Multifunctional enzyme</keyword>
<dbReference type="Gene3D" id="1.10.340.70">
    <property type="match status" value="1"/>
</dbReference>
<dbReference type="AlphaFoldDB" id="A0A2B4S0H6"/>
<dbReference type="Gene3D" id="3.30.70.270">
    <property type="match status" value="1"/>
</dbReference>
<feature type="domain" description="Reverse transcriptase/retrotransposon-derived protein RNase H-like" evidence="2">
    <location>
        <begin position="20"/>
        <end position="119"/>
    </location>
</feature>
<organism evidence="4 5">
    <name type="scientific">Stylophora pistillata</name>
    <name type="common">Smooth cauliflower coral</name>
    <dbReference type="NCBI Taxonomy" id="50429"/>
    <lineage>
        <taxon>Eukaryota</taxon>
        <taxon>Metazoa</taxon>
        <taxon>Cnidaria</taxon>
        <taxon>Anthozoa</taxon>
        <taxon>Hexacorallia</taxon>
        <taxon>Scleractinia</taxon>
        <taxon>Astrocoeniina</taxon>
        <taxon>Pocilloporidae</taxon>
        <taxon>Stylophora</taxon>
    </lineage>
</organism>
<dbReference type="InterPro" id="IPR036397">
    <property type="entry name" value="RNaseH_sf"/>
</dbReference>
<dbReference type="EMBL" id="LSMT01000252">
    <property type="protein sequence ID" value="PFX22068.1"/>
    <property type="molecule type" value="Genomic_DNA"/>
</dbReference>
<dbReference type="InterPro" id="IPR041577">
    <property type="entry name" value="RT_RNaseH_2"/>
</dbReference>
<dbReference type="SUPFAM" id="SSF53098">
    <property type="entry name" value="Ribonuclease H-like"/>
    <property type="match status" value="1"/>
</dbReference>
<evidence type="ECO:0000313" key="5">
    <source>
        <dbReference type="Proteomes" id="UP000225706"/>
    </source>
</evidence>
<dbReference type="OrthoDB" id="5986708at2759"/>
<dbReference type="PANTHER" id="PTHR37984">
    <property type="entry name" value="PROTEIN CBG26694"/>
    <property type="match status" value="1"/>
</dbReference>
<dbReference type="SUPFAM" id="SSF56672">
    <property type="entry name" value="DNA/RNA polymerases"/>
    <property type="match status" value="1"/>
</dbReference>
<evidence type="ECO:0000256" key="1">
    <source>
        <dbReference type="ARBA" id="ARBA00023268"/>
    </source>
</evidence>
<keyword evidence="5" id="KW-1185">Reference proteome</keyword>
<dbReference type="CDD" id="cd09274">
    <property type="entry name" value="RNase_HI_RT_Ty3"/>
    <property type="match status" value="1"/>
</dbReference>
<evidence type="ECO:0000259" key="2">
    <source>
        <dbReference type="Pfam" id="PF17919"/>
    </source>
</evidence>
<dbReference type="InterPro" id="IPR041588">
    <property type="entry name" value="Integrase_H2C2"/>
</dbReference>
<dbReference type="InterPro" id="IPR012337">
    <property type="entry name" value="RNaseH-like_sf"/>
</dbReference>
<dbReference type="Gene3D" id="3.30.420.10">
    <property type="entry name" value="Ribonuclease H-like superfamily/Ribonuclease H"/>
    <property type="match status" value="2"/>
</dbReference>
<dbReference type="GO" id="GO:0003824">
    <property type="term" value="F:catalytic activity"/>
    <property type="evidence" value="ECO:0007669"/>
    <property type="project" value="UniProtKB-KW"/>
</dbReference>
<feature type="domain" description="Integrase zinc-binding" evidence="3">
    <location>
        <begin position="264"/>
        <end position="317"/>
    </location>
</feature>
<dbReference type="GO" id="GO:0006259">
    <property type="term" value="P:DNA metabolic process"/>
    <property type="evidence" value="ECO:0007669"/>
    <property type="project" value="UniProtKB-ARBA"/>
</dbReference>
<dbReference type="InterPro" id="IPR050951">
    <property type="entry name" value="Retrovirus_Pol_polyprotein"/>
</dbReference>
<dbReference type="InterPro" id="IPR043502">
    <property type="entry name" value="DNA/RNA_pol_sf"/>
</dbReference>
<dbReference type="Proteomes" id="UP000225706">
    <property type="component" value="Unassembled WGS sequence"/>
</dbReference>
<dbReference type="PANTHER" id="PTHR37984:SF5">
    <property type="entry name" value="PROTEIN NYNRIN-LIKE"/>
    <property type="match status" value="1"/>
</dbReference>